<dbReference type="PANTHER" id="PTHR10057:SF0">
    <property type="entry name" value="TRANSLOCATOR PROTEIN"/>
    <property type="match status" value="1"/>
</dbReference>
<feature type="transmembrane region" description="Helical" evidence="6">
    <location>
        <begin position="49"/>
        <end position="69"/>
    </location>
</feature>
<evidence type="ECO:0000256" key="1">
    <source>
        <dbReference type="ARBA" id="ARBA00004141"/>
    </source>
</evidence>
<dbReference type="Pfam" id="PF03073">
    <property type="entry name" value="TspO_MBR"/>
    <property type="match status" value="1"/>
</dbReference>
<dbReference type="EMBL" id="JACRTC010000001">
    <property type="protein sequence ID" value="MBC8569281.1"/>
    <property type="molecule type" value="Genomic_DNA"/>
</dbReference>
<dbReference type="Gene3D" id="1.20.1260.100">
    <property type="entry name" value="TspO/MBR protein"/>
    <property type="match status" value="1"/>
</dbReference>
<comment type="similarity">
    <text evidence="2">Belongs to the TspO/BZRP family.</text>
</comment>
<name>A0A926I9L5_9FIRM</name>
<dbReference type="FunFam" id="1.20.1260.100:FF:000001">
    <property type="entry name" value="translocator protein 2"/>
    <property type="match status" value="1"/>
</dbReference>
<feature type="transmembrane region" description="Helical" evidence="6">
    <location>
        <begin position="105"/>
        <end position="126"/>
    </location>
</feature>
<dbReference type="RefSeq" id="WP_262396388.1">
    <property type="nucleotide sequence ID" value="NZ_JACRTC010000001.1"/>
</dbReference>
<gene>
    <name evidence="7" type="ORF">H8709_00360</name>
</gene>
<dbReference type="PIRSF" id="PIRSF005859">
    <property type="entry name" value="PBR"/>
    <property type="match status" value="1"/>
</dbReference>
<keyword evidence="3 6" id="KW-0812">Transmembrane</keyword>
<comment type="subcellular location">
    <subcellularLocation>
        <location evidence="1">Membrane</location>
        <topology evidence="1">Multi-pass membrane protein</topology>
    </subcellularLocation>
</comment>
<dbReference type="Proteomes" id="UP000660861">
    <property type="component" value="Unassembled WGS sequence"/>
</dbReference>
<dbReference type="InterPro" id="IPR038330">
    <property type="entry name" value="TspO/MBR-related_sf"/>
</dbReference>
<keyword evidence="4 6" id="KW-1133">Transmembrane helix</keyword>
<reference evidence="7" key="1">
    <citation type="submission" date="2020-08" db="EMBL/GenBank/DDBJ databases">
        <title>Genome public.</title>
        <authorList>
            <person name="Liu C."/>
            <person name="Sun Q."/>
        </authorList>
    </citation>
    <scope>NUCLEOTIDE SEQUENCE</scope>
    <source>
        <strain evidence="7">NSJ-54</strain>
    </source>
</reference>
<feature type="transmembrane region" description="Helical" evidence="6">
    <location>
        <begin position="133"/>
        <end position="156"/>
    </location>
</feature>
<evidence type="ECO:0000313" key="7">
    <source>
        <dbReference type="EMBL" id="MBC8569281.1"/>
    </source>
</evidence>
<dbReference type="PANTHER" id="PTHR10057">
    <property type="entry name" value="PERIPHERAL-TYPE BENZODIAZEPINE RECEPTOR"/>
    <property type="match status" value="1"/>
</dbReference>
<dbReference type="GO" id="GO:0016020">
    <property type="term" value="C:membrane"/>
    <property type="evidence" value="ECO:0007669"/>
    <property type="project" value="UniProtKB-SubCell"/>
</dbReference>
<dbReference type="InterPro" id="IPR004307">
    <property type="entry name" value="TspO_MBR"/>
</dbReference>
<dbReference type="AlphaFoldDB" id="A0A926I9L5"/>
<evidence type="ECO:0000313" key="8">
    <source>
        <dbReference type="Proteomes" id="UP000660861"/>
    </source>
</evidence>
<dbReference type="GO" id="GO:0033013">
    <property type="term" value="P:tetrapyrrole metabolic process"/>
    <property type="evidence" value="ECO:0007669"/>
    <property type="project" value="UniProtKB-ARBA"/>
</dbReference>
<sequence>MKKQFRWGPFLVFVLLTLGIGTAVGMITNPAQAYGEFVQPPLSPPNWVFPVAWTILYLLLALAATLVYCSDAPREQKRNALIWYGINLLLNFSWTPVFFGLRQPLTAFVILVLLLIVTVVLLVSFYRIRPAAGYLLIPYLAWLLFAGYLNFGIYLLNR</sequence>
<keyword evidence="8" id="KW-1185">Reference proteome</keyword>
<evidence type="ECO:0000256" key="4">
    <source>
        <dbReference type="ARBA" id="ARBA00022989"/>
    </source>
</evidence>
<protein>
    <submittedName>
        <fullName evidence="7">Tryptophan-rich sensory protein</fullName>
    </submittedName>
</protein>
<keyword evidence="5 6" id="KW-0472">Membrane</keyword>
<proteinExistence type="inferred from homology"/>
<evidence type="ECO:0000256" key="3">
    <source>
        <dbReference type="ARBA" id="ARBA00022692"/>
    </source>
</evidence>
<accession>A0A926I9L5</accession>
<feature type="transmembrane region" description="Helical" evidence="6">
    <location>
        <begin position="81"/>
        <end position="99"/>
    </location>
</feature>
<dbReference type="CDD" id="cd15904">
    <property type="entry name" value="TSPO_MBR"/>
    <property type="match status" value="1"/>
</dbReference>
<evidence type="ECO:0000256" key="6">
    <source>
        <dbReference type="SAM" id="Phobius"/>
    </source>
</evidence>
<organism evidence="7 8">
    <name type="scientific">Zongyangia hominis</name>
    <dbReference type="NCBI Taxonomy" id="2763677"/>
    <lineage>
        <taxon>Bacteria</taxon>
        <taxon>Bacillati</taxon>
        <taxon>Bacillota</taxon>
        <taxon>Clostridia</taxon>
        <taxon>Eubacteriales</taxon>
        <taxon>Oscillospiraceae</taxon>
        <taxon>Zongyangia</taxon>
    </lineage>
</organism>
<comment type="caution">
    <text evidence="7">The sequence shown here is derived from an EMBL/GenBank/DDBJ whole genome shotgun (WGS) entry which is preliminary data.</text>
</comment>
<evidence type="ECO:0000256" key="5">
    <source>
        <dbReference type="ARBA" id="ARBA00023136"/>
    </source>
</evidence>
<evidence type="ECO:0000256" key="2">
    <source>
        <dbReference type="ARBA" id="ARBA00007524"/>
    </source>
</evidence>